<dbReference type="WBParaSite" id="nOo.2.0.1.t05695-RA">
    <property type="protein sequence ID" value="nOo.2.0.1.t05695-RA"/>
    <property type="gene ID" value="nOo.2.0.1.g05695"/>
</dbReference>
<proteinExistence type="predicted"/>
<accession>A0A182ECA1</accession>
<dbReference type="STRING" id="42157.A0A182ECA1"/>
<dbReference type="OrthoDB" id="21550at2759"/>
<evidence type="ECO:0000313" key="1">
    <source>
        <dbReference type="EMBL" id="VDK78821.1"/>
    </source>
</evidence>
<gene>
    <name evidence="1" type="ORF">NOO_LOCUS5695</name>
</gene>
<dbReference type="EMBL" id="UYRW01001581">
    <property type="protein sequence ID" value="VDK78821.1"/>
    <property type="molecule type" value="Genomic_DNA"/>
</dbReference>
<sequence>MDSGTESKQREKVADGCWDGEGECPDDMLAFSDDEAEKRYKVKHRSAKISDEIHTLSATLYDIVLCLGQHMLDSPRSKKARYLSKRGRSNCKRYNITRQFRNGSEHKQYDASALNSNWKQNSMQQSFFWSATMNNNRFRQF</sequence>
<dbReference type="AlphaFoldDB" id="A0A182ECA1"/>
<organism evidence="3">
    <name type="scientific">Onchocerca ochengi</name>
    <name type="common">Filarial nematode worm</name>
    <dbReference type="NCBI Taxonomy" id="42157"/>
    <lineage>
        <taxon>Eukaryota</taxon>
        <taxon>Metazoa</taxon>
        <taxon>Ecdysozoa</taxon>
        <taxon>Nematoda</taxon>
        <taxon>Chromadorea</taxon>
        <taxon>Rhabditida</taxon>
        <taxon>Spirurina</taxon>
        <taxon>Spiruromorpha</taxon>
        <taxon>Filarioidea</taxon>
        <taxon>Onchocercidae</taxon>
        <taxon>Onchocerca</taxon>
    </lineage>
</organism>
<reference evidence="3" key="1">
    <citation type="submission" date="2016-06" db="UniProtKB">
        <authorList>
            <consortium name="WormBaseParasite"/>
        </authorList>
    </citation>
    <scope>IDENTIFICATION</scope>
</reference>
<protein>
    <submittedName>
        <fullName evidence="3">PRKCSH_1 domain-containing protein</fullName>
    </submittedName>
</protein>
<evidence type="ECO:0000313" key="2">
    <source>
        <dbReference type="Proteomes" id="UP000271087"/>
    </source>
</evidence>
<name>A0A182ECA1_ONCOC</name>
<keyword evidence="2" id="KW-1185">Reference proteome</keyword>
<dbReference type="Proteomes" id="UP000271087">
    <property type="component" value="Unassembled WGS sequence"/>
</dbReference>
<evidence type="ECO:0000313" key="3">
    <source>
        <dbReference type="WBParaSite" id="nOo.2.0.1.t05695-RA"/>
    </source>
</evidence>
<reference evidence="1 2" key="2">
    <citation type="submission" date="2018-08" db="EMBL/GenBank/DDBJ databases">
        <authorList>
            <person name="Laetsch R D."/>
            <person name="Stevens L."/>
            <person name="Kumar S."/>
            <person name="Blaxter L. M."/>
        </authorList>
    </citation>
    <scope>NUCLEOTIDE SEQUENCE [LARGE SCALE GENOMIC DNA]</scope>
</reference>